<dbReference type="Proteomes" id="UP001500339">
    <property type="component" value="Unassembled WGS sequence"/>
</dbReference>
<sequence>MRKNYKMKKTISMKRFLSEFGQDFSDNVKNRLLDLEIRSVLTRDDNSNILDIKHVEHTKYPCPSTLEGATKKSEKEYAYGQLVVVDGSLYFTDKCFENEEVMQSPIVDSIYNSLNSEDTLLEGDITGKKVDDSNIDYIIDTLLKACPQVSKEYMEIMKDILFGEEIKSPHKSIS</sequence>
<proteinExistence type="predicted"/>
<dbReference type="EMBL" id="BAAACF010000003">
    <property type="protein sequence ID" value="GAA0727661.1"/>
    <property type="molecule type" value="Genomic_DNA"/>
</dbReference>
<evidence type="ECO:0000313" key="2">
    <source>
        <dbReference type="Proteomes" id="UP001500339"/>
    </source>
</evidence>
<evidence type="ECO:0000313" key="1">
    <source>
        <dbReference type="EMBL" id="GAA0727661.1"/>
    </source>
</evidence>
<reference evidence="1 2" key="1">
    <citation type="journal article" date="2019" name="Int. J. Syst. Evol. Microbiol.">
        <title>The Global Catalogue of Microorganisms (GCM) 10K type strain sequencing project: providing services to taxonomists for standard genome sequencing and annotation.</title>
        <authorList>
            <consortium name="The Broad Institute Genomics Platform"/>
            <consortium name="The Broad Institute Genome Sequencing Center for Infectious Disease"/>
            <person name="Wu L."/>
            <person name="Ma J."/>
        </authorList>
    </citation>
    <scope>NUCLEOTIDE SEQUENCE [LARGE SCALE GENOMIC DNA]</scope>
    <source>
        <strain evidence="1 2">JCM 1405</strain>
    </source>
</reference>
<dbReference type="RefSeq" id="WP_343770242.1">
    <property type="nucleotide sequence ID" value="NZ_BAAACF010000003.1"/>
</dbReference>
<protein>
    <submittedName>
        <fullName evidence="1">Uncharacterized protein</fullName>
    </submittedName>
</protein>
<organism evidence="1 2">
    <name type="scientific">Clostridium malenominatum</name>
    <dbReference type="NCBI Taxonomy" id="1539"/>
    <lineage>
        <taxon>Bacteria</taxon>
        <taxon>Bacillati</taxon>
        <taxon>Bacillota</taxon>
        <taxon>Clostridia</taxon>
        <taxon>Eubacteriales</taxon>
        <taxon>Clostridiaceae</taxon>
        <taxon>Clostridium</taxon>
    </lineage>
</organism>
<gene>
    <name evidence="1" type="ORF">GCM10008905_25510</name>
</gene>
<accession>A0ABN1J3H6</accession>
<name>A0ABN1J3H6_9CLOT</name>
<keyword evidence="2" id="KW-1185">Reference proteome</keyword>
<comment type="caution">
    <text evidence="1">The sequence shown here is derived from an EMBL/GenBank/DDBJ whole genome shotgun (WGS) entry which is preliminary data.</text>
</comment>